<protein>
    <submittedName>
        <fullName evidence="7">Glycosyltransferase</fullName>
    </submittedName>
</protein>
<gene>
    <name evidence="7" type="ORF">ACFODW_05645</name>
</gene>
<dbReference type="InterPro" id="IPR009695">
    <property type="entry name" value="Diacylglyc_glucosyltr_N"/>
</dbReference>
<organism evidence="7 8">
    <name type="scientific">Virgibacillus sediminis</name>
    <dbReference type="NCBI Taxonomy" id="202260"/>
    <lineage>
        <taxon>Bacteria</taxon>
        <taxon>Bacillati</taxon>
        <taxon>Bacillota</taxon>
        <taxon>Bacilli</taxon>
        <taxon>Bacillales</taxon>
        <taxon>Bacillaceae</taxon>
        <taxon>Virgibacillus</taxon>
    </lineage>
</organism>
<keyword evidence="4" id="KW-0808">Transferase</keyword>
<dbReference type="EMBL" id="JBHRRZ010000010">
    <property type="protein sequence ID" value="MFC2947822.1"/>
    <property type="molecule type" value="Genomic_DNA"/>
</dbReference>
<comment type="subcellular location">
    <subcellularLocation>
        <location evidence="1">Membrane</location>
    </subcellularLocation>
</comment>
<evidence type="ECO:0000259" key="6">
    <source>
        <dbReference type="Pfam" id="PF06925"/>
    </source>
</evidence>
<dbReference type="Proteomes" id="UP001595387">
    <property type="component" value="Unassembled WGS sequence"/>
</dbReference>
<sequence length="372" mass="42712">MPRILFMPLLRLPSGHHHAADSLKHQLEETGKEFICEKAELISHSYGRAESVVSAVYLQWIHRLPKLYSMVYKFGALKQQSQHKRYYLYEWLFQKKIQQLIQEKGPDVVICTHALPSYLLSQLKSSGKWKGKVINVYTDFFINNLWGINGIDYHFVPSLHVKQDLLKKGVPAEHVIVSGIPIHPLFQRDPIRPVSPSEKYTIIISGGNMGAGSIKELLLQLRPGGRVHYKVLCGKNTRLHQSLRSSVYTNVSPIPYISSKKEMNELYNEADALITKPGGITITECLWKRIPTFVYEALPGQEEVNLTYLKDQGLVHHLPYWKSNTANLEDIILEVLQDEDRLSRWQGQMEIFHQGLEERDVTSYIKGICQDV</sequence>
<keyword evidence="8" id="KW-1185">Reference proteome</keyword>
<dbReference type="RefSeq" id="WP_390304118.1">
    <property type="nucleotide sequence ID" value="NZ_JBHRRZ010000010.1"/>
</dbReference>
<dbReference type="InterPro" id="IPR007235">
    <property type="entry name" value="Glyco_trans_28_C"/>
</dbReference>
<dbReference type="Pfam" id="PF04101">
    <property type="entry name" value="Glyco_tran_28_C"/>
    <property type="match status" value="1"/>
</dbReference>
<comment type="caution">
    <text evidence="7">The sequence shown here is derived from an EMBL/GenBank/DDBJ whole genome shotgun (WGS) entry which is preliminary data.</text>
</comment>
<dbReference type="Pfam" id="PF06925">
    <property type="entry name" value="MGDG_synth"/>
    <property type="match status" value="1"/>
</dbReference>
<evidence type="ECO:0000256" key="4">
    <source>
        <dbReference type="ARBA" id="ARBA00022679"/>
    </source>
</evidence>
<comment type="similarity">
    <text evidence="2">Belongs to the glycosyltransferase 28 family.</text>
</comment>
<evidence type="ECO:0000259" key="5">
    <source>
        <dbReference type="Pfam" id="PF04101"/>
    </source>
</evidence>
<evidence type="ECO:0000256" key="3">
    <source>
        <dbReference type="ARBA" id="ARBA00022676"/>
    </source>
</evidence>
<dbReference type="InterPro" id="IPR050519">
    <property type="entry name" value="Glycosyltransf_28_UgtP"/>
</dbReference>
<dbReference type="PANTHER" id="PTHR43025">
    <property type="entry name" value="MONOGALACTOSYLDIACYLGLYCEROL SYNTHASE"/>
    <property type="match status" value="1"/>
</dbReference>
<accession>A0ABV7A428</accession>
<evidence type="ECO:0000256" key="1">
    <source>
        <dbReference type="ARBA" id="ARBA00004370"/>
    </source>
</evidence>
<reference evidence="8" key="1">
    <citation type="journal article" date="2019" name="Int. J. Syst. Evol. Microbiol.">
        <title>The Global Catalogue of Microorganisms (GCM) 10K type strain sequencing project: providing services to taxonomists for standard genome sequencing and annotation.</title>
        <authorList>
            <consortium name="The Broad Institute Genomics Platform"/>
            <consortium name="The Broad Institute Genome Sequencing Center for Infectious Disease"/>
            <person name="Wu L."/>
            <person name="Ma J."/>
        </authorList>
    </citation>
    <scope>NUCLEOTIDE SEQUENCE [LARGE SCALE GENOMIC DNA]</scope>
    <source>
        <strain evidence="8">KCTC 13193</strain>
    </source>
</reference>
<feature type="domain" description="Diacylglycerol glucosyltransferase N-terminal" evidence="6">
    <location>
        <begin position="16"/>
        <end position="182"/>
    </location>
</feature>
<evidence type="ECO:0000313" key="7">
    <source>
        <dbReference type="EMBL" id="MFC2947822.1"/>
    </source>
</evidence>
<name>A0ABV7A428_9BACI</name>
<feature type="domain" description="Glycosyl transferase family 28 C-terminal" evidence="5">
    <location>
        <begin position="202"/>
        <end position="342"/>
    </location>
</feature>
<evidence type="ECO:0000256" key="2">
    <source>
        <dbReference type="ARBA" id="ARBA00006962"/>
    </source>
</evidence>
<dbReference type="SUPFAM" id="SSF53756">
    <property type="entry name" value="UDP-Glycosyltransferase/glycogen phosphorylase"/>
    <property type="match status" value="1"/>
</dbReference>
<dbReference type="PANTHER" id="PTHR43025:SF3">
    <property type="entry name" value="MONOGALACTOSYLDIACYLGLYCEROL SYNTHASE 1, CHLOROPLASTIC"/>
    <property type="match status" value="1"/>
</dbReference>
<keyword evidence="3" id="KW-0328">Glycosyltransferase</keyword>
<dbReference type="Gene3D" id="3.40.50.2000">
    <property type="entry name" value="Glycogen Phosphorylase B"/>
    <property type="match status" value="1"/>
</dbReference>
<evidence type="ECO:0000313" key="8">
    <source>
        <dbReference type="Proteomes" id="UP001595387"/>
    </source>
</evidence>
<proteinExistence type="inferred from homology"/>